<evidence type="ECO:0000256" key="3">
    <source>
        <dbReference type="ARBA" id="ARBA00022516"/>
    </source>
</evidence>
<evidence type="ECO:0000313" key="12">
    <source>
        <dbReference type="EMBL" id="CAG7829494.1"/>
    </source>
</evidence>
<feature type="transmembrane region" description="Helical" evidence="11">
    <location>
        <begin position="75"/>
        <end position="99"/>
    </location>
</feature>
<dbReference type="AlphaFoldDB" id="A0A8J2LAX3"/>
<accession>A0A8J2LAX3</accession>
<evidence type="ECO:0008006" key="14">
    <source>
        <dbReference type="Google" id="ProtNLM"/>
    </source>
</evidence>
<dbReference type="OrthoDB" id="10260134at2759"/>
<keyword evidence="5" id="KW-0276">Fatty acid metabolism</keyword>
<dbReference type="PANTHER" id="PTHR11351">
    <property type="entry name" value="ACYL-COA DESATURASE"/>
    <property type="match status" value="1"/>
</dbReference>
<keyword evidence="8" id="KW-0443">Lipid metabolism</keyword>
<dbReference type="PANTHER" id="PTHR11351:SF31">
    <property type="entry name" value="DESATURASE 1, ISOFORM A-RELATED"/>
    <property type="match status" value="1"/>
</dbReference>
<evidence type="ECO:0000256" key="2">
    <source>
        <dbReference type="ARBA" id="ARBA00009295"/>
    </source>
</evidence>
<comment type="subcellular location">
    <subcellularLocation>
        <location evidence="1">Membrane</location>
        <topology evidence="1">Multi-pass membrane protein</topology>
    </subcellularLocation>
</comment>
<organism evidence="12 13">
    <name type="scientific">Allacma fusca</name>
    <dbReference type="NCBI Taxonomy" id="39272"/>
    <lineage>
        <taxon>Eukaryota</taxon>
        <taxon>Metazoa</taxon>
        <taxon>Ecdysozoa</taxon>
        <taxon>Arthropoda</taxon>
        <taxon>Hexapoda</taxon>
        <taxon>Collembola</taxon>
        <taxon>Symphypleona</taxon>
        <taxon>Sminthuridae</taxon>
        <taxon>Allacma</taxon>
    </lineage>
</organism>
<keyword evidence="6 11" id="KW-1133">Transmembrane helix</keyword>
<evidence type="ECO:0000313" key="13">
    <source>
        <dbReference type="Proteomes" id="UP000708208"/>
    </source>
</evidence>
<dbReference type="GO" id="GO:0004768">
    <property type="term" value="F:stearoyl-CoA 9-desaturase activity"/>
    <property type="evidence" value="ECO:0007669"/>
    <property type="project" value="TreeGrafter"/>
</dbReference>
<dbReference type="GO" id="GO:0005506">
    <property type="term" value="F:iron ion binding"/>
    <property type="evidence" value="ECO:0007669"/>
    <property type="project" value="TreeGrafter"/>
</dbReference>
<evidence type="ECO:0000256" key="6">
    <source>
        <dbReference type="ARBA" id="ARBA00022989"/>
    </source>
</evidence>
<comment type="similarity">
    <text evidence="2">Belongs to the fatty acid desaturase type 1 family.</text>
</comment>
<evidence type="ECO:0000256" key="7">
    <source>
        <dbReference type="ARBA" id="ARBA00023002"/>
    </source>
</evidence>
<evidence type="ECO:0000256" key="8">
    <source>
        <dbReference type="ARBA" id="ARBA00023098"/>
    </source>
</evidence>
<dbReference type="GO" id="GO:0006636">
    <property type="term" value="P:unsaturated fatty acid biosynthetic process"/>
    <property type="evidence" value="ECO:0007669"/>
    <property type="project" value="TreeGrafter"/>
</dbReference>
<dbReference type="InterPro" id="IPR015876">
    <property type="entry name" value="Acyl-CoA_DS"/>
</dbReference>
<evidence type="ECO:0000256" key="10">
    <source>
        <dbReference type="ARBA" id="ARBA00023160"/>
    </source>
</evidence>
<gene>
    <name evidence="12" type="ORF">AFUS01_LOCUS39355</name>
</gene>
<keyword evidence="4 11" id="KW-0812">Transmembrane</keyword>
<reference evidence="12" key="1">
    <citation type="submission" date="2021-06" db="EMBL/GenBank/DDBJ databases">
        <authorList>
            <person name="Hodson N. C."/>
            <person name="Mongue J. A."/>
            <person name="Jaron S. K."/>
        </authorList>
    </citation>
    <scope>NUCLEOTIDE SEQUENCE</scope>
</reference>
<name>A0A8J2LAX3_9HEXA</name>
<evidence type="ECO:0000256" key="4">
    <source>
        <dbReference type="ARBA" id="ARBA00022692"/>
    </source>
</evidence>
<feature type="transmembrane region" description="Helical" evidence="11">
    <location>
        <begin position="173"/>
        <end position="194"/>
    </location>
</feature>
<dbReference type="CDD" id="cd03505">
    <property type="entry name" value="Delta9-FADS-like"/>
    <property type="match status" value="1"/>
</dbReference>
<keyword evidence="7" id="KW-0560">Oxidoreductase</keyword>
<protein>
    <recommendedName>
        <fullName evidence="14">Fatty acid desaturase domain-containing protein</fullName>
    </recommendedName>
</protein>
<dbReference type="Proteomes" id="UP000708208">
    <property type="component" value="Unassembled WGS sequence"/>
</dbReference>
<keyword evidence="13" id="KW-1185">Reference proteome</keyword>
<evidence type="ECO:0000256" key="1">
    <source>
        <dbReference type="ARBA" id="ARBA00004141"/>
    </source>
</evidence>
<comment type="caution">
    <text evidence="12">The sequence shown here is derived from an EMBL/GenBank/DDBJ whole genome shotgun (WGS) entry which is preliminary data.</text>
</comment>
<proteinExistence type="inferred from homology"/>
<feature type="transmembrane region" description="Helical" evidence="11">
    <location>
        <begin position="49"/>
        <end position="69"/>
    </location>
</feature>
<evidence type="ECO:0000256" key="11">
    <source>
        <dbReference type="SAM" id="Phobius"/>
    </source>
</evidence>
<sequence length="261" mass="30081">MLRPHFSFFMDIKKERNVVGIRNPKKQGNLSSYVYEIERNNSFFKHRHAVMITFLIAHLFGIIGLVNIFRGKVCPATVILGIVLADLGALGTTIGAHRLWSHKSFKARTSLKILLAFLFSLAGQDSIYRWAMWHRLHHKFVDTDGDPHNSTRAKLDMSDLENDPIVMWNRKNYLKFCFAPLIVILPVIISVYFFGETVFNAFCVAACLKYTYNSHRTYLINSVAHMWGSRPYDINMTARNNKIATVLAYGEGWHNYHHAFP</sequence>
<dbReference type="GO" id="GO:0005789">
    <property type="term" value="C:endoplasmic reticulum membrane"/>
    <property type="evidence" value="ECO:0007669"/>
    <property type="project" value="TreeGrafter"/>
</dbReference>
<evidence type="ECO:0000256" key="5">
    <source>
        <dbReference type="ARBA" id="ARBA00022832"/>
    </source>
</evidence>
<evidence type="ECO:0000256" key="9">
    <source>
        <dbReference type="ARBA" id="ARBA00023136"/>
    </source>
</evidence>
<dbReference type="EMBL" id="CAJVCH010551723">
    <property type="protein sequence ID" value="CAG7829494.1"/>
    <property type="molecule type" value="Genomic_DNA"/>
</dbReference>
<keyword evidence="3" id="KW-0444">Lipid biosynthesis</keyword>
<feature type="non-terminal residue" evidence="12">
    <location>
        <position position="1"/>
    </location>
</feature>
<keyword evidence="10" id="KW-0275">Fatty acid biosynthesis</keyword>
<keyword evidence="9 11" id="KW-0472">Membrane</keyword>